<evidence type="ECO:0000256" key="2">
    <source>
        <dbReference type="SAM" id="MobiDB-lite"/>
    </source>
</evidence>
<dbReference type="PANTHER" id="PTHR35021:SF8">
    <property type="entry name" value="FIBER PROTEIN FB17"/>
    <property type="match status" value="1"/>
</dbReference>
<feature type="coiled-coil region" evidence="1">
    <location>
        <begin position="150"/>
        <end position="177"/>
    </location>
</feature>
<dbReference type="PANTHER" id="PTHR35021">
    <property type="match status" value="1"/>
</dbReference>
<name>A0A5D2AU90_GOSDA</name>
<feature type="region of interest" description="Disordered" evidence="2">
    <location>
        <begin position="1"/>
        <end position="61"/>
    </location>
</feature>
<gene>
    <name evidence="3" type="ORF">ES288_D11G398000v1</name>
</gene>
<evidence type="ECO:0000313" key="4">
    <source>
        <dbReference type="Proteomes" id="UP000323506"/>
    </source>
</evidence>
<sequence>MTNWSCLRGHRDIVTTPTPGAPNGADGQRSADHYQVNSSSSMMTGGKKRNQKDKGKGRGIKKQCLARVTGEEESVGELTVQHSGKIYTDQINRRICKVKEKLLDWLRNCPEVISIINQIEEKWPLLSELQKIKEKNSEIQTEFKAGRLKEDGAMQKMDELKERLNRVDGQLQEFHKANNVEELNKVKKLETMFLKNEEYDVETLEKEFFSAVPSTQGVAATGGHESLSTFGGMDIPICGIEQKSPWHTIGEHYYQGMLEQGGSEASEAQYNTNTPPLSHSDNQMNLMLSGSNKRDGVSEAGVQVTEMNDVTIPVDQDHESLLAREMLKRNYSSWLSGLFNKDNNSVEVAHFHGLQEALDETRYGETPDYLKRIATLIEVDRGKATKFGHKNIEVLVCAAFKEMEDWRTPKDSGCNQLKKWAATLNMGKEQDFEVKFADDTLNNICLACYASLMIYGGDGSIQFIPLGNTITSGMLQKGGREASEAQYNTNTPPLSHSDNQMNLMLSGSNKRDGVSEAGVQGTEMNDVTITVDQDHGSLLAGEILKRNYSSWLSGLFNKDNNSVEVAHFHGLQEALDKTRYGETPDYLKGIAALIEVDRGKATKFGHKNIEVLICAAIKEMEDWRTPKDSGYNQLKKWAATLNMGKEQDFEVKLADDMLNNICLACYAYLMIYGEDGSVHKVASGRV</sequence>
<keyword evidence="1" id="KW-0175">Coiled coil</keyword>
<feature type="compositionally biased region" description="Basic residues" evidence="2">
    <location>
        <begin position="46"/>
        <end position="61"/>
    </location>
</feature>
<proteinExistence type="predicted"/>
<protein>
    <submittedName>
        <fullName evidence="3">Uncharacterized protein</fullName>
    </submittedName>
</protein>
<reference evidence="3 4" key="1">
    <citation type="submission" date="2019-06" db="EMBL/GenBank/DDBJ databases">
        <title>WGS assembly of Gossypium darwinii.</title>
        <authorList>
            <person name="Chen Z.J."/>
            <person name="Sreedasyam A."/>
            <person name="Ando A."/>
            <person name="Song Q."/>
            <person name="De L."/>
            <person name="Hulse-Kemp A."/>
            <person name="Ding M."/>
            <person name="Ye W."/>
            <person name="Kirkbride R."/>
            <person name="Jenkins J."/>
            <person name="Plott C."/>
            <person name="Lovell J."/>
            <person name="Lin Y.-M."/>
            <person name="Vaughn R."/>
            <person name="Liu B."/>
            <person name="Li W."/>
            <person name="Simpson S."/>
            <person name="Scheffler B."/>
            <person name="Saski C."/>
            <person name="Grover C."/>
            <person name="Hu G."/>
            <person name="Conover J."/>
            <person name="Carlson J."/>
            <person name="Shu S."/>
            <person name="Boston L."/>
            <person name="Williams M."/>
            <person name="Peterson D."/>
            <person name="Mcgee K."/>
            <person name="Jones D."/>
            <person name="Wendel J."/>
            <person name="Stelly D."/>
            <person name="Grimwood J."/>
            <person name="Schmutz J."/>
        </authorList>
    </citation>
    <scope>NUCLEOTIDE SEQUENCE [LARGE SCALE GENOMIC DNA]</scope>
    <source>
        <strain evidence="3">1808015.09</strain>
    </source>
</reference>
<evidence type="ECO:0000256" key="1">
    <source>
        <dbReference type="SAM" id="Coils"/>
    </source>
</evidence>
<organism evidence="3 4">
    <name type="scientific">Gossypium darwinii</name>
    <name type="common">Darwin's cotton</name>
    <name type="synonym">Gossypium barbadense var. darwinii</name>
    <dbReference type="NCBI Taxonomy" id="34276"/>
    <lineage>
        <taxon>Eukaryota</taxon>
        <taxon>Viridiplantae</taxon>
        <taxon>Streptophyta</taxon>
        <taxon>Embryophyta</taxon>
        <taxon>Tracheophyta</taxon>
        <taxon>Spermatophyta</taxon>
        <taxon>Magnoliopsida</taxon>
        <taxon>eudicotyledons</taxon>
        <taxon>Gunneridae</taxon>
        <taxon>Pentapetalae</taxon>
        <taxon>rosids</taxon>
        <taxon>malvids</taxon>
        <taxon>Malvales</taxon>
        <taxon>Malvaceae</taxon>
        <taxon>Malvoideae</taxon>
        <taxon>Gossypium</taxon>
    </lineage>
</organism>
<dbReference type="AlphaFoldDB" id="A0A5D2AU90"/>
<accession>A0A5D2AU90</accession>
<keyword evidence="4" id="KW-1185">Reference proteome</keyword>
<dbReference type="Proteomes" id="UP000323506">
    <property type="component" value="Chromosome D11"/>
</dbReference>
<dbReference type="EMBL" id="CM017711">
    <property type="protein sequence ID" value="TYG48119.1"/>
    <property type="molecule type" value="Genomic_DNA"/>
</dbReference>
<evidence type="ECO:0000313" key="3">
    <source>
        <dbReference type="EMBL" id="TYG48119.1"/>
    </source>
</evidence>